<comment type="similarity">
    <text evidence="2">Belongs to the MscS (TC 1.A.23) family.</text>
</comment>
<dbReference type="GO" id="GO:0005886">
    <property type="term" value="C:plasma membrane"/>
    <property type="evidence" value="ECO:0007669"/>
    <property type="project" value="UniProtKB-SubCell"/>
</dbReference>
<dbReference type="InterPro" id="IPR010920">
    <property type="entry name" value="LSM_dom_sf"/>
</dbReference>
<evidence type="ECO:0000256" key="7">
    <source>
        <dbReference type="SAM" id="Phobius"/>
    </source>
</evidence>
<dbReference type="Proteomes" id="UP000193303">
    <property type="component" value="Unassembled WGS sequence"/>
</dbReference>
<keyword evidence="4 7" id="KW-0812">Transmembrane</keyword>
<dbReference type="PANTHER" id="PTHR30347:SF1">
    <property type="entry name" value="MECHANOSENSITIVE CHANNEL MSCK"/>
    <property type="match status" value="1"/>
</dbReference>
<dbReference type="Pfam" id="PF21082">
    <property type="entry name" value="MS_channel_3rd"/>
    <property type="match status" value="1"/>
</dbReference>
<protein>
    <recommendedName>
        <fullName evidence="12">Transporter</fullName>
    </recommendedName>
</protein>
<sequence length="476" mass="53224">MSDFSSTGNKLIESSGIADFFSGLFARQEFASQLLERSFNNPIGWLELGVVAAIMAFTFWLSAYWIKKHPVQESNRWGFARHIAQRILWPIMMLISAIVALYIWNLNGYNAVWLQLLAMASRWMILIRFALAVVHAALPSSKFTDWLERFLSAVLWFAFVLWVSGIDDIIINGMKALEFPIGSVRLNLFTIVTGILWIVILMVVALWLARFIDNRLMSSQRLDLNLRIVLSKVVKTVMVALSVLIALPLVGIDLTVLSVFGGALGVGIGFGLQKVASNYISGFIILGDRSIRPGDRLTVDNFTGYVTKITSRFVVLSNTSGSEALIPNETFVTSTVINESYTNASLRQSLNVQVGYNTDLAVALKILEEVAAEQERVDASPPPKAVITGFGDNGIDLSIGFWVKDPENGFVVLFSNIFFSIWKRFNEEGIEFPYPQREVRILNDQPLPENLNLPIEAEQKSVQNQNASEHTTRQHI</sequence>
<evidence type="ECO:0000259" key="8">
    <source>
        <dbReference type="Pfam" id="PF00924"/>
    </source>
</evidence>
<evidence type="ECO:0000256" key="5">
    <source>
        <dbReference type="ARBA" id="ARBA00022989"/>
    </source>
</evidence>
<evidence type="ECO:0000259" key="9">
    <source>
        <dbReference type="Pfam" id="PF21082"/>
    </source>
</evidence>
<feature type="transmembrane region" description="Helical" evidence="7">
    <location>
        <begin position="254"/>
        <end position="272"/>
    </location>
</feature>
<dbReference type="GO" id="GO:0008381">
    <property type="term" value="F:mechanosensitive monoatomic ion channel activity"/>
    <property type="evidence" value="ECO:0007669"/>
    <property type="project" value="UniProtKB-ARBA"/>
</dbReference>
<keyword evidence="6 7" id="KW-0472">Membrane</keyword>
<reference evidence="11" key="1">
    <citation type="submission" date="2017-01" db="EMBL/GenBank/DDBJ databases">
        <authorList>
            <person name="Mah S.A."/>
            <person name="Swanson W.J."/>
            <person name="Moy G.W."/>
            <person name="Vacquier V.D."/>
        </authorList>
    </citation>
    <scope>NUCLEOTIDE SEQUENCE [LARGE SCALE GENOMIC DNA]</scope>
    <source>
        <strain evidence="11">124861</strain>
    </source>
</reference>
<name>A0A1X3DIZ4_9NEIS</name>
<evidence type="ECO:0000313" key="11">
    <source>
        <dbReference type="Proteomes" id="UP000193303"/>
    </source>
</evidence>
<feature type="transmembrane region" description="Helical" evidence="7">
    <location>
        <begin position="229"/>
        <end position="248"/>
    </location>
</feature>
<dbReference type="InterPro" id="IPR023408">
    <property type="entry name" value="MscS_beta-dom_sf"/>
</dbReference>
<feature type="domain" description="Mechanosensitive ion channel MscS C-terminal" evidence="9">
    <location>
        <begin position="350"/>
        <end position="432"/>
    </location>
</feature>
<feature type="transmembrane region" description="Helical" evidence="7">
    <location>
        <begin position="87"/>
        <end position="106"/>
    </location>
</feature>
<evidence type="ECO:0000256" key="3">
    <source>
        <dbReference type="ARBA" id="ARBA00022475"/>
    </source>
</evidence>
<evidence type="ECO:0008006" key="12">
    <source>
        <dbReference type="Google" id="ProtNLM"/>
    </source>
</evidence>
<evidence type="ECO:0000313" key="10">
    <source>
        <dbReference type="EMBL" id="OSI22061.1"/>
    </source>
</evidence>
<dbReference type="SUPFAM" id="SSF50182">
    <property type="entry name" value="Sm-like ribonucleoproteins"/>
    <property type="match status" value="1"/>
</dbReference>
<dbReference type="Gene3D" id="2.30.30.60">
    <property type="match status" value="1"/>
</dbReference>
<keyword evidence="3" id="KW-1003">Cell membrane</keyword>
<evidence type="ECO:0000256" key="1">
    <source>
        <dbReference type="ARBA" id="ARBA00004651"/>
    </source>
</evidence>
<feature type="domain" description="Mechanosensitive ion channel MscS" evidence="8">
    <location>
        <begin position="275"/>
        <end position="340"/>
    </location>
</feature>
<dbReference type="Gene3D" id="1.10.287.1260">
    <property type="match status" value="1"/>
</dbReference>
<gene>
    <name evidence="10" type="ORF">BV912_05935</name>
</gene>
<dbReference type="PANTHER" id="PTHR30347">
    <property type="entry name" value="POTASSIUM CHANNEL RELATED"/>
    <property type="match status" value="1"/>
</dbReference>
<evidence type="ECO:0000256" key="6">
    <source>
        <dbReference type="ARBA" id="ARBA00023136"/>
    </source>
</evidence>
<dbReference type="SUPFAM" id="SSF82689">
    <property type="entry name" value="Mechanosensitive channel protein MscS (YggB), C-terminal domain"/>
    <property type="match status" value="1"/>
</dbReference>
<organism evidence="10 11">
    <name type="scientific">Neisseria dumasiana</name>
    <dbReference type="NCBI Taxonomy" id="1931275"/>
    <lineage>
        <taxon>Bacteria</taxon>
        <taxon>Pseudomonadati</taxon>
        <taxon>Pseudomonadota</taxon>
        <taxon>Betaproteobacteria</taxon>
        <taxon>Neisseriales</taxon>
        <taxon>Neisseriaceae</taxon>
        <taxon>Neisseria</taxon>
    </lineage>
</organism>
<dbReference type="STRING" id="1931275.BV914_04675"/>
<proteinExistence type="inferred from homology"/>
<dbReference type="InterPro" id="IPR049278">
    <property type="entry name" value="MS_channel_C"/>
</dbReference>
<dbReference type="EMBL" id="MTAB01000010">
    <property type="protein sequence ID" value="OSI22061.1"/>
    <property type="molecule type" value="Genomic_DNA"/>
</dbReference>
<evidence type="ECO:0000256" key="2">
    <source>
        <dbReference type="ARBA" id="ARBA00008017"/>
    </source>
</evidence>
<keyword evidence="5 7" id="KW-1133">Transmembrane helix</keyword>
<dbReference type="AlphaFoldDB" id="A0A1X3DIZ4"/>
<dbReference type="Pfam" id="PF00924">
    <property type="entry name" value="MS_channel_2nd"/>
    <property type="match status" value="1"/>
</dbReference>
<dbReference type="InterPro" id="IPR011014">
    <property type="entry name" value="MscS_channel_TM-2"/>
</dbReference>
<dbReference type="InterPro" id="IPR006685">
    <property type="entry name" value="MscS_channel_2nd"/>
</dbReference>
<feature type="transmembrane region" description="Helical" evidence="7">
    <location>
        <begin position="146"/>
        <end position="166"/>
    </location>
</feature>
<dbReference type="InterPro" id="IPR011066">
    <property type="entry name" value="MscS_channel_C_sf"/>
</dbReference>
<comment type="subcellular location">
    <subcellularLocation>
        <location evidence="1">Cell membrane</location>
        <topology evidence="1">Multi-pass membrane protein</topology>
    </subcellularLocation>
</comment>
<dbReference type="SUPFAM" id="SSF82861">
    <property type="entry name" value="Mechanosensitive channel protein MscS (YggB), transmembrane region"/>
    <property type="match status" value="1"/>
</dbReference>
<dbReference type="InterPro" id="IPR052702">
    <property type="entry name" value="MscS-like_channel"/>
</dbReference>
<comment type="caution">
    <text evidence="10">The sequence shown here is derived from an EMBL/GenBank/DDBJ whole genome shotgun (WGS) entry which is preliminary data.</text>
</comment>
<feature type="transmembrane region" description="Helical" evidence="7">
    <location>
        <begin position="112"/>
        <end position="134"/>
    </location>
</feature>
<feature type="transmembrane region" description="Helical" evidence="7">
    <location>
        <begin position="43"/>
        <end position="66"/>
    </location>
</feature>
<accession>A0A1X3DIZ4</accession>
<feature type="transmembrane region" description="Helical" evidence="7">
    <location>
        <begin position="186"/>
        <end position="208"/>
    </location>
</feature>
<dbReference type="Gene3D" id="3.30.70.100">
    <property type="match status" value="1"/>
</dbReference>
<evidence type="ECO:0000256" key="4">
    <source>
        <dbReference type="ARBA" id="ARBA00022692"/>
    </source>
</evidence>